<evidence type="ECO:0000259" key="2">
    <source>
        <dbReference type="Pfam" id="PF08241"/>
    </source>
</evidence>
<protein>
    <recommendedName>
        <fullName evidence="2">Methyltransferase type 11 domain-containing protein</fullName>
    </recommendedName>
</protein>
<name>A0A1F8BDH4_9BACT</name>
<reference evidence="3 4" key="1">
    <citation type="journal article" date="2016" name="Nat. Commun.">
        <title>Thousands of microbial genomes shed light on interconnected biogeochemical processes in an aquifer system.</title>
        <authorList>
            <person name="Anantharaman K."/>
            <person name="Brown C.T."/>
            <person name="Hug L.A."/>
            <person name="Sharon I."/>
            <person name="Castelle C.J."/>
            <person name="Probst A.J."/>
            <person name="Thomas B.C."/>
            <person name="Singh A."/>
            <person name="Wilkins M.J."/>
            <person name="Karaoz U."/>
            <person name="Brodie E.L."/>
            <person name="Williams K.H."/>
            <person name="Hubbard S.S."/>
            <person name="Banfield J.F."/>
        </authorList>
    </citation>
    <scope>NUCLEOTIDE SEQUENCE [LARGE SCALE GENOMIC DNA]</scope>
</reference>
<comment type="caution">
    <text evidence="3">The sequence shown here is derived from an EMBL/GenBank/DDBJ whole genome shotgun (WGS) entry which is preliminary data.</text>
</comment>
<proteinExistence type="predicted"/>
<dbReference type="SUPFAM" id="SSF53335">
    <property type="entry name" value="S-adenosyl-L-methionine-dependent methyltransferases"/>
    <property type="match status" value="1"/>
</dbReference>
<dbReference type="GO" id="GO:0008757">
    <property type="term" value="F:S-adenosylmethionine-dependent methyltransferase activity"/>
    <property type="evidence" value="ECO:0007669"/>
    <property type="project" value="InterPro"/>
</dbReference>
<dbReference type="AlphaFoldDB" id="A0A1F8BDH4"/>
<dbReference type="Proteomes" id="UP000177082">
    <property type="component" value="Unassembled WGS sequence"/>
</dbReference>
<dbReference type="STRING" id="1802519.A2961_04960"/>
<accession>A0A1F8BDH4</accession>
<dbReference type="EMBL" id="MGHF01000029">
    <property type="protein sequence ID" value="OGM62094.1"/>
    <property type="molecule type" value="Genomic_DNA"/>
</dbReference>
<evidence type="ECO:0000313" key="3">
    <source>
        <dbReference type="EMBL" id="OGM62094.1"/>
    </source>
</evidence>
<evidence type="ECO:0000313" key="4">
    <source>
        <dbReference type="Proteomes" id="UP000177082"/>
    </source>
</evidence>
<sequence>MNTDNGLIEGGSGGRIAGPKKWAGGYDKKPEERAEMMPDKSFFNLLQDEGVIPQVATLNDRTFTLIGTCSAIGQYEEVIARNLNDQLSGNSRKGNKPLIIASDYAHEEINNRIIPPKMSFPGSFPNVEFKFITASALKLPVRDKTADIVFENLGAIFYADPDKLESIITEYDRVLKEGGQIVISKTSLDVLKETFGEEQINKILQQWSRKEISSDIWNFIVLSRKPKIA</sequence>
<dbReference type="Pfam" id="PF08241">
    <property type="entry name" value="Methyltransf_11"/>
    <property type="match status" value="1"/>
</dbReference>
<dbReference type="Gene3D" id="3.40.50.150">
    <property type="entry name" value="Vaccinia Virus protein VP39"/>
    <property type="match status" value="1"/>
</dbReference>
<dbReference type="InterPro" id="IPR013216">
    <property type="entry name" value="Methyltransf_11"/>
</dbReference>
<gene>
    <name evidence="3" type="ORF">A2961_04960</name>
</gene>
<feature type="region of interest" description="Disordered" evidence="1">
    <location>
        <begin position="1"/>
        <end position="27"/>
    </location>
</feature>
<dbReference type="InterPro" id="IPR029063">
    <property type="entry name" value="SAM-dependent_MTases_sf"/>
</dbReference>
<feature type="domain" description="Methyltransferase type 11" evidence="2">
    <location>
        <begin position="127"/>
        <end position="183"/>
    </location>
</feature>
<organism evidence="3 4">
    <name type="scientific">Candidatus Woesebacteria bacterium RIFCSPLOWO2_01_FULL_39_21</name>
    <dbReference type="NCBI Taxonomy" id="1802519"/>
    <lineage>
        <taxon>Bacteria</taxon>
        <taxon>Candidatus Woeseibacteriota</taxon>
    </lineage>
</organism>
<evidence type="ECO:0000256" key="1">
    <source>
        <dbReference type="SAM" id="MobiDB-lite"/>
    </source>
</evidence>